<name>A0AC34QJM8_9BILA</name>
<evidence type="ECO:0000313" key="2">
    <source>
        <dbReference type="WBParaSite" id="JU765_v2.g17033.t1"/>
    </source>
</evidence>
<reference evidence="2" key="1">
    <citation type="submission" date="2022-11" db="UniProtKB">
        <authorList>
            <consortium name="WormBaseParasite"/>
        </authorList>
    </citation>
    <scope>IDENTIFICATION</scope>
</reference>
<proteinExistence type="predicted"/>
<dbReference type="Proteomes" id="UP000887576">
    <property type="component" value="Unplaced"/>
</dbReference>
<protein>
    <submittedName>
        <fullName evidence="2">Uncharacterized protein</fullName>
    </submittedName>
</protein>
<evidence type="ECO:0000313" key="1">
    <source>
        <dbReference type="Proteomes" id="UP000887576"/>
    </source>
</evidence>
<accession>A0AC34QJM8</accession>
<dbReference type="WBParaSite" id="JU765_v2.g17033.t1">
    <property type="protein sequence ID" value="JU765_v2.g17033.t1"/>
    <property type="gene ID" value="JU765_v2.g17033"/>
</dbReference>
<sequence length="214" mass="24404">MGLTDLFQEWRKKNLPPVNTTTIVRHYAPISGAISHTLFSVHIFAPTLVTKVFPVYDLAVSNTVLFNSHVGIGLYVFFRPHLYRLNNWDRVEFSVFASVIFNFGSLLFAVLLKALLPKSVGTTVRALIGASLSAFLLNRGMKYLRHIDFRASISTALAEKPNTDEYLTEMILLLLMTFNLGETNVSYCLDCLRVFVCHHYLELFIVSLFLFRQF</sequence>
<organism evidence="1 2">
    <name type="scientific">Panagrolaimus sp. JU765</name>
    <dbReference type="NCBI Taxonomy" id="591449"/>
    <lineage>
        <taxon>Eukaryota</taxon>
        <taxon>Metazoa</taxon>
        <taxon>Ecdysozoa</taxon>
        <taxon>Nematoda</taxon>
        <taxon>Chromadorea</taxon>
        <taxon>Rhabditida</taxon>
        <taxon>Tylenchina</taxon>
        <taxon>Panagrolaimomorpha</taxon>
        <taxon>Panagrolaimoidea</taxon>
        <taxon>Panagrolaimidae</taxon>
        <taxon>Panagrolaimus</taxon>
    </lineage>
</organism>